<sequence>MQSIIALSKIETNPLSDGVALCADMAAIKILGIILESLLLPFINISLSLQQQIELISCYCHLTFALFRMHRTAFMPHVLFYDTQSMSKNICFCVAKQQKLDGRQKFWIIQMGDNDLEELFGIMRMKGGHNSAMNYSQALDRIGAAKDIDAVFKKHPELNPGSCHLKLTSVEGLDHICPDLWCGDIIASHCNLPSAWIAGHNKAIAALMY</sequence>
<name>A0A9P7EI47_9AGAM</name>
<dbReference type="RefSeq" id="XP_041196447.1">
    <property type="nucleotide sequence ID" value="XM_041338073.1"/>
</dbReference>
<dbReference type="OrthoDB" id="2659841at2759"/>
<dbReference type="EMBL" id="JABBWG010000006">
    <property type="protein sequence ID" value="KAG1821707.1"/>
    <property type="molecule type" value="Genomic_DNA"/>
</dbReference>
<dbReference type="AlphaFoldDB" id="A0A9P7EI47"/>
<keyword evidence="2" id="KW-1185">Reference proteome</keyword>
<reference evidence="1" key="1">
    <citation type="journal article" date="2020" name="New Phytol.">
        <title>Comparative genomics reveals dynamic genome evolution in host specialist ectomycorrhizal fungi.</title>
        <authorList>
            <person name="Lofgren L.A."/>
            <person name="Nguyen N.H."/>
            <person name="Vilgalys R."/>
            <person name="Ruytinx J."/>
            <person name="Liao H.L."/>
            <person name="Branco S."/>
            <person name="Kuo A."/>
            <person name="LaButti K."/>
            <person name="Lipzen A."/>
            <person name="Andreopoulos W."/>
            <person name="Pangilinan J."/>
            <person name="Riley R."/>
            <person name="Hundley H."/>
            <person name="Na H."/>
            <person name="Barry K."/>
            <person name="Grigoriev I.V."/>
            <person name="Stajich J.E."/>
            <person name="Kennedy P.G."/>
        </authorList>
    </citation>
    <scope>NUCLEOTIDE SEQUENCE</scope>
    <source>
        <strain evidence="1">MN1</strain>
    </source>
</reference>
<evidence type="ECO:0000313" key="1">
    <source>
        <dbReference type="EMBL" id="KAG1821707.1"/>
    </source>
</evidence>
<dbReference type="Proteomes" id="UP000807769">
    <property type="component" value="Unassembled WGS sequence"/>
</dbReference>
<protein>
    <submittedName>
        <fullName evidence="1">Uncharacterized protein</fullName>
    </submittedName>
</protein>
<proteinExistence type="predicted"/>
<evidence type="ECO:0000313" key="2">
    <source>
        <dbReference type="Proteomes" id="UP000807769"/>
    </source>
</evidence>
<organism evidence="1 2">
    <name type="scientific">Suillus subaureus</name>
    <dbReference type="NCBI Taxonomy" id="48587"/>
    <lineage>
        <taxon>Eukaryota</taxon>
        <taxon>Fungi</taxon>
        <taxon>Dikarya</taxon>
        <taxon>Basidiomycota</taxon>
        <taxon>Agaricomycotina</taxon>
        <taxon>Agaricomycetes</taxon>
        <taxon>Agaricomycetidae</taxon>
        <taxon>Boletales</taxon>
        <taxon>Suillineae</taxon>
        <taxon>Suillaceae</taxon>
        <taxon>Suillus</taxon>
    </lineage>
</organism>
<comment type="caution">
    <text evidence="1">The sequence shown here is derived from an EMBL/GenBank/DDBJ whole genome shotgun (WGS) entry which is preliminary data.</text>
</comment>
<accession>A0A9P7EI47</accession>
<gene>
    <name evidence="1" type="ORF">BJ212DRAFT_1445214</name>
</gene>
<dbReference type="GeneID" id="64632089"/>